<dbReference type="InterPro" id="IPR004839">
    <property type="entry name" value="Aminotransferase_I/II_large"/>
</dbReference>
<dbReference type="AlphaFoldDB" id="A0A841KLG2"/>
<evidence type="ECO:0000313" key="8">
    <source>
        <dbReference type="Proteomes" id="UP000579281"/>
    </source>
</evidence>
<reference evidence="7 8" key="1">
    <citation type="submission" date="2020-08" db="EMBL/GenBank/DDBJ databases">
        <title>Genomic Encyclopedia of Type Strains, Phase IV (KMG-IV): sequencing the most valuable type-strain genomes for metagenomic binning, comparative biology and taxonomic classification.</title>
        <authorList>
            <person name="Goeker M."/>
        </authorList>
    </citation>
    <scope>NUCLEOTIDE SEQUENCE [LARGE SCALE GENOMIC DNA]</scope>
    <source>
        <strain evidence="7 8">DSM 103526</strain>
    </source>
</reference>
<dbReference type="PANTHER" id="PTHR46383">
    <property type="entry name" value="ASPARTATE AMINOTRANSFERASE"/>
    <property type="match status" value="1"/>
</dbReference>
<evidence type="ECO:0000256" key="5">
    <source>
        <dbReference type="ARBA" id="ARBA00022898"/>
    </source>
</evidence>
<keyword evidence="3 7" id="KW-0032">Aminotransferase</keyword>
<dbReference type="InterPro" id="IPR015421">
    <property type="entry name" value="PyrdxlP-dep_Trfase_major"/>
</dbReference>
<evidence type="ECO:0000313" key="7">
    <source>
        <dbReference type="EMBL" id="MBB6214287.1"/>
    </source>
</evidence>
<keyword evidence="4 7" id="KW-0808">Transferase</keyword>
<dbReference type="EMBL" id="JACHEN010000001">
    <property type="protein sequence ID" value="MBB6214287.1"/>
    <property type="molecule type" value="Genomic_DNA"/>
</dbReference>
<dbReference type="CDD" id="cd00609">
    <property type="entry name" value="AAT_like"/>
    <property type="match status" value="1"/>
</dbReference>
<evidence type="ECO:0000256" key="3">
    <source>
        <dbReference type="ARBA" id="ARBA00022576"/>
    </source>
</evidence>
<dbReference type="Gene3D" id="3.40.640.10">
    <property type="entry name" value="Type I PLP-dependent aspartate aminotransferase-like (Major domain)"/>
    <property type="match status" value="1"/>
</dbReference>
<accession>A0A841KLG2</accession>
<dbReference type="InterPro" id="IPR050596">
    <property type="entry name" value="AspAT/PAT-like"/>
</dbReference>
<dbReference type="InterPro" id="IPR015422">
    <property type="entry name" value="PyrdxlP-dep_Trfase_small"/>
</dbReference>
<keyword evidence="8" id="KW-1185">Reference proteome</keyword>
<comment type="caution">
    <text evidence="7">The sequence shown here is derived from an EMBL/GenBank/DDBJ whole genome shotgun (WGS) entry which is preliminary data.</text>
</comment>
<comment type="similarity">
    <text evidence="2">Belongs to the class-I pyridoxal-phosphate-dependent aminotransferase family.</text>
</comment>
<feature type="domain" description="Aminotransferase class I/classII large" evidence="6">
    <location>
        <begin position="2"/>
        <end position="308"/>
    </location>
</feature>
<dbReference type="GO" id="GO:0004069">
    <property type="term" value="F:L-aspartate:2-oxoglutarate aminotransferase activity"/>
    <property type="evidence" value="ECO:0007669"/>
    <property type="project" value="UniProtKB-EC"/>
</dbReference>
<keyword evidence="5" id="KW-0663">Pyridoxal phosphate</keyword>
<dbReference type="PANTHER" id="PTHR46383:SF1">
    <property type="entry name" value="ASPARTATE AMINOTRANSFERASE"/>
    <property type="match status" value="1"/>
</dbReference>
<name>A0A841KLG2_9FIRM</name>
<evidence type="ECO:0000256" key="1">
    <source>
        <dbReference type="ARBA" id="ARBA00001933"/>
    </source>
</evidence>
<evidence type="ECO:0000256" key="2">
    <source>
        <dbReference type="ARBA" id="ARBA00007441"/>
    </source>
</evidence>
<dbReference type="Pfam" id="PF00155">
    <property type="entry name" value="Aminotran_1_2"/>
    <property type="match status" value="1"/>
</dbReference>
<proteinExistence type="inferred from homology"/>
<dbReference type="GO" id="GO:0030170">
    <property type="term" value="F:pyridoxal phosphate binding"/>
    <property type="evidence" value="ECO:0007669"/>
    <property type="project" value="InterPro"/>
</dbReference>
<sequence>MRYSTTAGFTECQDAFKNILKCEGFDTSKLFVQVTDGGSAAMELLLIGVCGAAGTGEKPLMMIDPAYTNYISFAERTGRKTVTVKRNLGEDGKYNLPELSKIEEAIKTHNPGALLVIPYDNPTGQYYDYETLKELAKLCVKYNMWMISDEAYRELYYVEDSKLVSIWGVTDADVPGIEGRRISIETASKVWNACGLRIGALITDNAEFNNRSVAEYTANLCANVIGQYIFGALAHESKEQIAEWCKNIREYYREQIVNVYNGLKAQEPSLIVSSPDASIYTVIDVRNVVKPGFDAIDFVLYCAGEGSVNIGGVETTLLIAPMKGFYDIQAGEHNPGSTQFRISFVETPENMAKIPELFVKLLRQFEAQR</sequence>
<gene>
    <name evidence="7" type="ORF">HNQ80_000356</name>
</gene>
<comment type="cofactor">
    <cofactor evidence="1">
        <name>pyridoxal 5'-phosphate</name>
        <dbReference type="ChEBI" id="CHEBI:597326"/>
    </cofactor>
</comment>
<dbReference type="EC" id="2.6.1.1" evidence="7"/>
<dbReference type="GO" id="GO:0006520">
    <property type="term" value="P:amino acid metabolic process"/>
    <property type="evidence" value="ECO:0007669"/>
    <property type="project" value="InterPro"/>
</dbReference>
<dbReference type="SUPFAM" id="SSF53383">
    <property type="entry name" value="PLP-dependent transferases"/>
    <property type="match status" value="1"/>
</dbReference>
<dbReference type="InterPro" id="IPR015424">
    <property type="entry name" value="PyrdxlP-dep_Trfase"/>
</dbReference>
<dbReference type="Gene3D" id="3.90.1150.10">
    <property type="entry name" value="Aspartate Aminotransferase, domain 1"/>
    <property type="match status" value="1"/>
</dbReference>
<dbReference type="Proteomes" id="UP000579281">
    <property type="component" value="Unassembled WGS sequence"/>
</dbReference>
<evidence type="ECO:0000259" key="6">
    <source>
        <dbReference type="Pfam" id="PF00155"/>
    </source>
</evidence>
<evidence type="ECO:0000256" key="4">
    <source>
        <dbReference type="ARBA" id="ARBA00022679"/>
    </source>
</evidence>
<protein>
    <submittedName>
        <fullName evidence="7">Aspartate aminotransferase</fullName>
        <ecNumber evidence="7">2.6.1.1</ecNumber>
    </submittedName>
</protein>
<organism evidence="7 8">
    <name type="scientific">Anaerosolibacter carboniphilus</name>
    <dbReference type="NCBI Taxonomy" id="1417629"/>
    <lineage>
        <taxon>Bacteria</taxon>
        <taxon>Bacillati</taxon>
        <taxon>Bacillota</taxon>
        <taxon>Clostridia</taxon>
        <taxon>Peptostreptococcales</taxon>
        <taxon>Thermotaleaceae</taxon>
        <taxon>Anaerosolibacter</taxon>
    </lineage>
</organism>